<dbReference type="EMBL" id="MN739291">
    <property type="protein sequence ID" value="QHS97147.1"/>
    <property type="molecule type" value="Genomic_DNA"/>
</dbReference>
<protein>
    <submittedName>
        <fullName evidence="1">Uncharacterized protein</fullName>
    </submittedName>
</protein>
<accession>A0A6C0BXU1</accession>
<organism evidence="1">
    <name type="scientific">viral metagenome</name>
    <dbReference type="NCBI Taxonomy" id="1070528"/>
    <lineage>
        <taxon>unclassified sequences</taxon>
        <taxon>metagenomes</taxon>
        <taxon>organismal metagenomes</taxon>
    </lineage>
</organism>
<dbReference type="AlphaFoldDB" id="A0A6C0BXU1"/>
<name>A0A6C0BXU1_9ZZZZ</name>
<reference evidence="1" key="1">
    <citation type="journal article" date="2020" name="Nature">
        <title>Giant virus diversity and host interactions through global metagenomics.</title>
        <authorList>
            <person name="Schulz F."/>
            <person name="Roux S."/>
            <person name="Paez-Espino D."/>
            <person name="Jungbluth S."/>
            <person name="Walsh D.A."/>
            <person name="Denef V.J."/>
            <person name="McMahon K.D."/>
            <person name="Konstantinidis K.T."/>
            <person name="Eloe-Fadrosh E.A."/>
            <person name="Kyrpides N.C."/>
            <person name="Woyke T."/>
        </authorList>
    </citation>
    <scope>NUCLEOTIDE SEQUENCE</scope>
    <source>
        <strain evidence="1">GVMAG-M-3300020169-51</strain>
    </source>
</reference>
<proteinExistence type="predicted"/>
<evidence type="ECO:0000313" key="1">
    <source>
        <dbReference type="EMBL" id="QHS97147.1"/>
    </source>
</evidence>
<sequence length="168" mass="20224">MQEVEKYSRQLENIKLETYFYGNHIFFDKQINESFKIRFPAGIFPWKKNDKRIIYIMTCSTPNKKYIICCCELGNNIRGNEHTIWNLFKTLESENLKGVANLFISLLFRFYNNKYKDGDKLLNLYIIPKYSKAAYITYLKNGFIHNSPKNFWLNYRGNLEQALYMYKK</sequence>